<proteinExistence type="predicted"/>
<dbReference type="Proteomes" id="UP000287853">
    <property type="component" value="Unassembled WGS sequence"/>
</dbReference>
<sequence>MLSCLSKKYGGSGLVRWEGVEPRSEQIRPGGEGWFF</sequence>
<reference evidence="1 2" key="1">
    <citation type="submission" date="2017-01" db="EMBL/GenBank/DDBJ databases">
        <title>The cable genome- insights into the physiology and evolution of filamentous bacteria capable of sulfide oxidation via long distance electron transfer.</title>
        <authorList>
            <person name="Schreiber L."/>
            <person name="Bjerg J.T."/>
            <person name="Boggild A."/>
            <person name="Van De Vossenberg J."/>
            <person name="Meysman F."/>
            <person name="Nielsen L.P."/>
            <person name="Schramm A."/>
            <person name="Kjeldsen K.U."/>
        </authorList>
    </citation>
    <scope>NUCLEOTIDE SEQUENCE [LARGE SCALE GENOMIC DNA]</scope>
    <source>
        <strain evidence="1">MCF</strain>
    </source>
</reference>
<keyword evidence="2" id="KW-1185">Reference proteome</keyword>
<comment type="caution">
    <text evidence="1">The sequence shown here is derived from an EMBL/GenBank/DDBJ whole genome shotgun (WGS) entry which is preliminary data.</text>
</comment>
<gene>
    <name evidence="1" type="ORF">H206_06977</name>
</gene>
<dbReference type="AlphaFoldDB" id="A0A444J3X1"/>
<evidence type="ECO:0000313" key="2">
    <source>
        <dbReference type="Proteomes" id="UP000287853"/>
    </source>
</evidence>
<protein>
    <submittedName>
        <fullName evidence="1">Uncharacterized protein</fullName>
    </submittedName>
</protein>
<organism evidence="1 2">
    <name type="scientific">Candidatus Electrothrix aarhusensis</name>
    <dbReference type="NCBI Taxonomy" id="1859131"/>
    <lineage>
        <taxon>Bacteria</taxon>
        <taxon>Pseudomonadati</taxon>
        <taxon>Thermodesulfobacteriota</taxon>
        <taxon>Desulfobulbia</taxon>
        <taxon>Desulfobulbales</taxon>
        <taxon>Desulfobulbaceae</taxon>
        <taxon>Candidatus Electrothrix</taxon>
    </lineage>
</organism>
<evidence type="ECO:0000313" key="1">
    <source>
        <dbReference type="EMBL" id="RWX47740.1"/>
    </source>
</evidence>
<name>A0A444J3X1_9BACT</name>
<accession>A0A444J3X1</accession>
<dbReference type="EMBL" id="MTKO01000028">
    <property type="protein sequence ID" value="RWX47740.1"/>
    <property type="molecule type" value="Genomic_DNA"/>
</dbReference>